<proteinExistence type="predicted"/>
<dbReference type="InterPro" id="IPR025979">
    <property type="entry name" value="ChrR-like_cupin_dom"/>
</dbReference>
<feature type="domain" description="ChrR-like cupin" evidence="1">
    <location>
        <begin position="103"/>
        <end position="193"/>
    </location>
</feature>
<dbReference type="Gene3D" id="2.60.120.10">
    <property type="entry name" value="Jelly Rolls"/>
    <property type="match status" value="1"/>
</dbReference>
<dbReference type="RefSeq" id="WP_183311822.1">
    <property type="nucleotide sequence ID" value="NZ_JACIEW010000006.1"/>
</dbReference>
<name>A0A7W6IPP0_9HYPH</name>
<dbReference type="EMBL" id="JACIEW010000006">
    <property type="protein sequence ID" value="MBB4053032.1"/>
    <property type="molecule type" value="Genomic_DNA"/>
</dbReference>
<evidence type="ECO:0000313" key="3">
    <source>
        <dbReference type="Proteomes" id="UP000547011"/>
    </source>
</evidence>
<dbReference type="SUPFAM" id="SSF51182">
    <property type="entry name" value="RmlC-like cupins"/>
    <property type="match status" value="1"/>
</dbReference>
<dbReference type="Gene3D" id="1.10.10.1320">
    <property type="entry name" value="Anti-sigma factor, zinc-finger domain"/>
    <property type="match status" value="1"/>
</dbReference>
<protein>
    <submittedName>
        <fullName evidence="2">Putative transcriptional regulator</fullName>
    </submittedName>
</protein>
<dbReference type="InterPro" id="IPR014710">
    <property type="entry name" value="RmlC-like_jellyroll"/>
</dbReference>
<dbReference type="AlphaFoldDB" id="A0A7W6IPP0"/>
<dbReference type="NCBIfam" id="TIGR02451">
    <property type="entry name" value="anti_sig_ChrR"/>
    <property type="match status" value="1"/>
</dbReference>
<dbReference type="InterPro" id="IPR011051">
    <property type="entry name" value="RmlC_Cupin_sf"/>
</dbReference>
<sequence>MNIRHHLNDDLLLDYAAGRLSEGWSLAVACHLAMCPQCREQLALAEATAGVMLEELAPIEGPDDSWEQLKARLMTAPQGDAAPIRRPASATLPEPLRSYLGGDMDTIKWRNLGNAKQILIKTGDPTTQARLLCIAAGKPVPEHTHGGRELTVVLKGSFHDEVDRFGPGDIEDADGSLIHQPVADADEDCICLAITDAPLKFSSRLVRLVQPILGI</sequence>
<dbReference type="InterPro" id="IPR041916">
    <property type="entry name" value="Anti_sigma_zinc_sf"/>
</dbReference>
<dbReference type="CDD" id="cd20301">
    <property type="entry name" value="cupin_ChrR"/>
    <property type="match status" value="1"/>
</dbReference>
<evidence type="ECO:0000259" key="1">
    <source>
        <dbReference type="Pfam" id="PF12973"/>
    </source>
</evidence>
<gene>
    <name evidence="2" type="ORF">GGR20_002688</name>
</gene>
<dbReference type="InterPro" id="IPR012807">
    <property type="entry name" value="Anti-sigma_ChrR"/>
</dbReference>
<evidence type="ECO:0000313" key="2">
    <source>
        <dbReference type="EMBL" id="MBB4053032.1"/>
    </source>
</evidence>
<keyword evidence="3" id="KW-1185">Reference proteome</keyword>
<dbReference type="Proteomes" id="UP000547011">
    <property type="component" value="Unassembled WGS sequence"/>
</dbReference>
<organism evidence="2 3">
    <name type="scientific">Devosia subaequoris</name>
    <dbReference type="NCBI Taxonomy" id="395930"/>
    <lineage>
        <taxon>Bacteria</taxon>
        <taxon>Pseudomonadati</taxon>
        <taxon>Pseudomonadota</taxon>
        <taxon>Alphaproteobacteria</taxon>
        <taxon>Hyphomicrobiales</taxon>
        <taxon>Devosiaceae</taxon>
        <taxon>Devosia</taxon>
    </lineage>
</organism>
<reference evidence="2 3" key="1">
    <citation type="submission" date="2020-08" db="EMBL/GenBank/DDBJ databases">
        <title>Genomic Encyclopedia of Type Strains, Phase IV (KMG-IV): sequencing the most valuable type-strain genomes for metagenomic binning, comparative biology and taxonomic classification.</title>
        <authorList>
            <person name="Goeker M."/>
        </authorList>
    </citation>
    <scope>NUCLEOTIDE SEQUENCE [LARGE SCALE GENOMIC DNA]</scope>
    <source>
        <strain evidence="2 3">DSM 23447</strain>
    </source>
</reference>
<accession>A0A7W6IPP0</accession>
<dbReference type="Pfam" id="PF12973">
    <property type="entry name" value="Cupin_7"/>
    <property type="match status" value="1"/>
</dbReference>
<comment type="caution">
    <text evidence="2">The sequence shown here is derived from an EMBL/GenBank/DDBJ whole genome shotgun (WGS) entry which is preliminary data.</text>
</comment>